<name>A0ACC2WFP2_9TREE</name>
<accession>A0ACC2WFP2</accession>
<comment type="caution">
    <text evidence="1">The sequence shown here is derived from an EMBL/GenBank/DDBJ whole genome shotgun (WGS) entry which is preliminary data.</text>
</comment>
<sequence>MACLEFTGTRLAESITLPFLQREINPLVRFARHLKRSKAVKASLYIMSSKAGSFTPWHVDAAGEAHWLSVVSGVKWVYLLPPTKHNVEIWRSAETGTIRADLIWLPDLCRTPVVKVELKEGEALLIPSGYLHAVFTVEDSLALAGAWISEFNMGCHMVLRGLEIVAKNRKDNGYPQFERQCWLIARYYAKKWSAPDFRIEITNPNSLRCAQHLYRQLDALLIFISAQTTKINARKVGWRKSVASLPWGWRKRGMIYGVTNDLRTGLKKVDAMLLEMENLLFEKRRV</sequence>
<proteinExistence type="predicted"/>
<dbReference type="Proteomes" id="UP001243375">
    <property type="component" value="Unassembled WGS sequence"/>
</dbReference>
<gene>
    <name evidence="1" type="ORF">QFC22_006750</name>
</gene>
<evidence type="ECO:0000313" key="2">
    <source>
        <dbReference type="Proteomes" id="UP001243375"/>
    </source>
</evidence>
<dbReference type="EMBL" id="JASBWU010000047">
    <property type="protein sequence ID" value="KAJ9110223.1"/>
    <property type="molecule type" value="Genomic_DNA"/>
</dbReference>
<organism evidence="1 2">
    <name type="scientific">Naganishia vaughanmartiniae</name>
    <dbReference type="NCBI Taxonomy" id="1424756"/>
    <lineage>
        <taxon>Eukaryota</taxon>
        <taxon>Fungi</taxon>
        <taxon>Dikarya</taxon>
        <taxon>Basidiomycota</taxon>
        <taxon>Agaricomycotina</taxon>
        <taxon>Tremellomycetes</taxon>
        <taxon>Filobasidiales</taxon>
        <taxon>Filobasidiaceae</taxon>
        <taxon>Naganishia</taxon>
    </lineage>
</organism>
<protein>
    <submittedName>
        <fullName evidence="1">Uncharacterized protein</fullName>
    </submittedName>
</protein>
<keyword evidence="2" id="KW-1185">Reference proteome</keyword>
<evidence type="ECO:0000313" key="1">
    <source>
        <dbReference type="EMBL" id="KAJ9110223.1"/>
    </source>
</evidence>
<reference evidence="1" key="1">
    <citation type="submission" date="2023-04" db="EMBL/GenBank/DDBJ databases">
        <title>Draft Genome sequencing of Naganishia species isolated from polar environments using Oxford Nanopore Technology.</title>
        <authorList>
            <person name="Leo P."/>
            <person name="Venkateswaran K."/>
        </authorList>
    </citation>
    <scope>NUCLEOTIDE SEQUENCE</scope>
    <source>
        <strain evidence="1">MNA-CCFEE 5425</strain>
    </source>
</reference>